<dbReference type="NCBIfam" id="TIGR01901">
    <property type="entry name" value="adhes_NPXG"/>
    <property type="match status" value="1"/>
</dbReference>
<name>A0A1Y0HKK4_9BACT</name>
<dbReference type="SUPFAM" id="SSF51126">
    <property type="entry name" value="Pectin lyase-like"/>
    <property type="match status" value="1"/>
</dbReference>
<dbReference type="RefSeq" id="WP_087438587.1">
    <property type="nucleotide sequence ID" value="NZ_CP021416.1"/>
</dbReference>
<dbReference type="Pfam" id="PF18676">
    <property type="entry name" value="MBG_2"/>
    <property type="match status" value="4"/>
</dbReference>
<dbReference type="Pfam" id="PF07581">
    <property type="entry name" value="Glug"/>
    <property type="match status" value="5"/>
</dbReference>
<keyword evidence="3" id="KW-0732">Signal</keyword>
<dbReference type="PANTHER" id="PTHR12338:SF8">
    <property type="entry name" value="HEME_HEMOPEXIN-BINDING PROTEIN"/>
    <property type="match status" value="1"/>
</dbReference>
<dbReference type="InterPro" id="IPR008638">
    <property type="entry name" value="FhaB/CdiA-like_TPS"/>
</dbReference>
<dbReference type="PANTHER" id="PTHR12338">
    <property type="entry name" value="AUTOTRANSPORTER"/>
    <property type="match status" value="1"/>
</dbReference>
<dbReference type="KEGG" id="suls:Sdiek1_1495"/>
<evidence type="ECO:0000256" key="3">
    <source>
        <dbReference type="ARBA" id="ARBA00022729"/>
    </source>
</evidence>
<dbReference type="InterPro" id="IPR011050">
    <property type="entry name" value="Pectin_lyase_fold/virulence"/>
</dbReference>
<dbReference type="Pfam" id="PF05860">
    <property type="entry name" value="TPS"/>
    <property type="match status" value="1"/>
</dbReference>
<dbReference type="InterPro" id="IPR012334">
    <property type="entry name" value="Pectin_lyas_fold"/>
</dbReference>
<keyword evidence="6" id="KW-1185">Reference proteome</keyword>
<organism evidence="5 6">
    <name type="scientific">Sulfurospirillum diekertiae</name>
    <dbReference type="NCBI Taxonomy" id="1854492"/>
    <lineage>
        <taxon>Bacteria</taxon>
        <taxon>Pseudomonadati</taxon>
        <taxon>Campylobacterota</taxon>
        <taxon>Epsilonproteobacteria</taxon>
        <taxon>Campylobacterales</taxon>
        <taxon>Sulfurospirillaceae</taxon>
        <taxon>Sulfurospirillum</taxon>
    </lineage>
</organism>
<evidence type="ECO:0000313" key="5">
    <source>
        <dbReference type="EMBL" id="ARU48659.1"/>
    </source>
</evidence>
<dbReference type="Gene3D" id="2.160.20.110">
    <property type="match status" value="2"/>
</dbReference>
<evidence type="ECO:0000313" key="6">
    <source>
        <dbReference type="Proteomes" id="UP000196005"/>
    </source>
</evidence>
<dbReference type="SMART" id="SM00912">
    <property type="entry name" value="Haemagg_act"/>
    <property type="match status" value="1"/>
</dbReference>
<dbReference type="InterPro" id="IPR041286">
    <property type="entry name" value="MBG_2"/>
</dbReference>
<protein>
    <submittedName>
        <fullName evidence="5">Heme/hemopexin-binding protein</fullName>
    </submittedName>
</protein>
<dbReference type="GO" id="GO:0005576">
    <property type="term" value="C:extracellular region"/>
    <property type="evidence" value="ECO:0007669"/>
    <property type="project" value="UniProtKB-SubCell"/>
</dbReference>
<comment type="subcellular location">
    <subcellularLocation>
        <location evidence="1">Secreted</location>
    </subcellularLocation>
</comment>
<dbReference type="Gene3D" id="2.160.20.10">
    <property type="entry name" value="Single-stranded right-handed beta-helix, Pectin lyase-like"/>
    <property type="match status" value="1"/>
</dbReference>
<dbReference type="InterPro" id="IPR011493">
    <property type="entry name" value="GLUG"/>
</dbReference>
<dbReference type="Proteomes" id="UP000196005">
    <property type="component" value="Chromosome"/>
</dbReference>
<dbReference type="InterPro" id="IPR037160">
    <property type="entry name" value="DNA_Pol_thumb_sf"/>
</dbReference>
<evidence type="ECO:0000256" key="1">
    <source>
        <dbReference type="ARBA" id="ARBA00004613"/>
    </source>
</evidence>
<dbReference type="Gene3D" id="3.30.210.10">
    <property type="entry name" value="DNA polymerase, thumb domain"/>
    <property type="match status" value="1"/>
</dbReference>
<dbReference type="EMBL" id="CP021416">
    <property type="protein sequence ID" value="ARU48659.1"/>
    <property type="molecule type" value="Genomic_DNA"/>
</dbReference>
<reference evidence="6" key="1">
    <citation type="submission" date="2017-05" db="EMBL/GenBank/DDBJ databases">
        <title>Dechlorination kinetics govern the competition between two new strains of the genus Sulfurospirillum.</title>
        <authorList>
            <person name="Buttet G.F."/>
            <person name="Murray A.M."/>
            <person name="Goris T."/>
            <person name="Burion M."/>
            <person name="Lin B."/>
            <person name="Rolle M."/>
            <person name="Maillard J."/>
        </authorList>
    </citation>
    <scope>NUCLEOTIDE SEQUENCE [LARGE SCALE GENOMIC DNA]</scope>
    <source>
        <strain evidence="6">SL2-1</strain>
    </source>
</reference>
<gene>
    <name evidence="5" type="ORF">Sdiek1_1495</name>
</gene>
<dbReference type="InterPro" id="IPR050909">
    <property type="entry name" value="Bact_Autotransporter_VF"/>
</dbReference>
<sequence length="1461" mass="150444">MRNAYLQLCDYGSRFRILKGGKISLVVSAFIASTTLLHSAPLGGVVTSGNANIIQSGTTTTIHQSTNKASINWNTFSIGSSETVNFNQPNVSSITLNRIVGNEKSVIDGALNANGQVWILNSNGVLFGKNASINTSGLLATTQSLSDADFQAGNYSFKGDSTASVINLGTIDINNGGYASLLANSVSNEGTIKAIKGTITLTGANEATINLNGNSLVNLKVDKGVLDALVENKGAIIADGGKIYLTTNAANELLKGVVNNTGVIEANYLDDITGTVELYAHGGTTNLTGTIEANEGFVETSGEALHVKDGTRIKAKEWLIDPVNVTIDAALATTLEGQLALGDATITTTSAGSDTGDITVNSDITWATTSQLTLHADNAIYVNATIANTNTTNGGVYFNAANTTNKVVFGANGKVMVYNPYQLQWINTALAGKYALGANIDASGTPWNSGAGFVPIGDDTNQFTGTLDGKGYTIDNLMINRLYTDNVGLFGVIGPSSTIKNIGLSDVTITGSNKVGGLVGYNNGGTIANVYATGSVHGNLNTVGGLVGYNSSGTLSNVYAIVNVHGNNTVGGLVGSNKGTITNAYAAGGVNGSGTLIGGLIGYNFGTISNSYWDIDTSGKTTGIELNQGSATLTGIYSSTSTINAFTQATYTGFDFSNTGAWYMIEGSTRPFLRSEYSTTITNDHQLQLMAMNLSASYTLSNNITYANDGMWSSTGFVPIGDSTNNFTGTLDGKGYVIDSLTINRSSSDNVGLIGYAGTGAVIENIGLTNVNIMGHNYVGGLVGYNNYGTISDTYATGSVSGTTNTVGGLVGLNYQGTITDSYAMASVNGPFQVGGLVGINYGTITDSYATGSVSGTNLVGGLVGYNYHGTITNAYATGGVSGTNDVGGLVGYNDTGTIIASFWNTETSGQSSSSGGTGKTTAELQLFSTFADVGWDIINGTSATPSLSMGGTHAWTMLPETVSYTLSTINLGYTYSGNAVNLSSLWSAITLFGSNHASWVYGTDYVFLDTNSNVVTSYTNAGTYSNLYVDILKNGYTEASSGNTKGSLTIAKANATVTANSDTKTYNGLTQSISGFHATGLVNSETESVLSGVTTTGGSGTNAGEYTLTASGVDGNYNLTFVNGKLTIAKANATITANSDTKTYNGLTQSISGFHATGLVNSETESVLSGVTTTGGSGTNAGEYTLTASGVDGNYNLTFVDGKLTITKANATVTANSGSLVYNGLSQSLGFGATGLVNGETKSVLSGVTAIGGTDVGEHTISLNGVDTNYNLTFVNGSLTITPASLTVTANNASKTKDGLAYSGGNGVSYSGFVNHETASVLGGALSYGGTAQGATTEGTYVIKPMGLSSGNYTLSYVDGVLMITLAPTVSISHEPNIAYIENGVAVRPPFFNEPTRTLEIPSNNTPSELVRLEVLQGMLHTASSGDTRVPLWSNSLIQLVNGGVHLPDGVEQQFFMAQR</sequence>
<evidence type="ECO:0000259" key="4">
    <source>
        <dbReference type="SMART" id="SM00912"/>
    </source>
</evidence>
<accession>A0A1Y0HKK4</accession>
<keyword evidence="2" id="KW-0964">Secreted</keyword>
<evidence type="ECO:0000256" key="2">
    <source>
        <dbReference type="ARBA" id="ARBA00022525"/>
    </source>
</evidence>
<feature type="domain" description="Filamentous haemagglutinin FhaB/tRNA nuclease CdiA-like TPS" evidence="4">
    <location>
        <begin position="37"/>
        <end position="149"/>
    </location>
</feature>
<proteinExistence type="predicted"/>